<reference evidence="3" key="1">
    <citation type="submission" date="2015-07" db="EMBL/GenBank/DDBJ databases">
        <authorList>
            <person name="Teixeira M.M."/>
            <person name="Souza R.C."/>
            <person name="Almeida L.G."/>
            <person name="Vicente V.A."/>
            <person name="de Hoog S."/>
            <person name="Bocca A.L."/>
            <person name="de Almeida S.R."/>
            <person name="Vasconcelos A.T."/>
            <person name="Felipe M.S."/>
        </authorList>
    </citation>
    <scope>NUCLEOTIDE SEQUENCE [LARGE SCALE GENOMIC DNA]</scope>
    <source>
        <strain evidence="3">KSF</strain>
    </source>
</reference>
<dbReference type="Proteomes" id="UP000094526">
    <property type="component" value="Unassembled WGS sequence"/>
</dbReference>
<dbReference type="EMBL" id="LGRB01000008">
    <property type="protein sequence ID" value="OCT53984.1"/>
    <property type="molecule type" value="Genomic_DNA"/>
</dbReference>
<name>A0A1C1CZL1_9EURO</name>
<protein>
    <submittedName>
        <fullName evidence="2">Uncharacterized protein</fullName>
    </submittedName>
</protein>
<evidence type="ECO:0000256" key="1">
    <source>
        <dbReference type="SAM" id="MobiDB-lite"/>
    </source>
</evidence>
<evidence type="ECO:0000313" key="2">
    <source>
        <dbReference type="EMBL" id="OCT53984.1"/>
    </source>
</evidence>
<gene>
    <name evidence="2" type="ORF">CLCR_11073</name>
</gene>
<accession>A0A1C1CZL1</accession>
<comment type="caution">
    <text evidence="2">The sequence shown here is derived from an EMBL/GenBank/DDBJ whole genome shotgun (WGS) entry which is preliminary data.</text>
</comment>
<evidence type="ECO:0000313" key="3">
    <source>
        <dbReference type="Proteomes" id="UP000094526"/>
    </source>
</evidence>
<organism evidence="2 3">
    <name type="scientific">Cladophialophora carrionii</name>
    <dbReference type="NCBI Taxonomy" id="86049"/>
    <lineage>
        <taxon>Eukaryota</taxon>
        <taxon>Fungi</taxon>
        <taxon>Dikarya</taxon>
        <taxon>Ascomycota</taxon>
        <taxon>Pezizomycotina</taxon>
        <taxon>Eurotiomycetes</taxon>
        <taxon>Chaetothyriomycetidae</taxon>
        <taxon>Chaetothyriales</taxon>
        <taxon>Herpotrichiellaceae</taxon>
        <taxon>Cladophialophora</taxon>
    </lineage>
</organism>
<sequence length="83" mass="9190">MARPSNFGRNFAVFDGCQEEQRNDRFPALEVASAIAQPSRTVMDWDKEILDVVDENAPMVTGSSHAAHAQLTRSSTEWEHATG</sequence>
<proteinExistence type="predicted"/>
<feature type="region of interest" description="Disordered" evidence="1">
    <location>
        <begin position="61"/>
        <end position="83"/>
    </location>
</feature>
<keyword evidence="3" id="KW-1185">Reference proteome</keyword>
<dbReference type="AlphaFoldDB" id="A0A1C1CZL1"/>
<dbReference type="VEuPathDB" id="FungiDB:CLCR_11073"/>